<dbReference type="Pfam" id="PF00072">
    <property type="entry name" value="Response_reg"/>
    <property type="match status" value="1"/>
</dbReference>
<reference evidence="10" key="1">
    <citation type="submission" date="2023-07" db="EMBL/GenBank/DDBJ databases">
        <title>Genome content predicts the carbon catabolic preferences of heterotrophic bacteria.</title>
        <authorList>
            <person name="Gralka M."/>
        </authorList>
    </citation>
    <scope>NUCLEOTIDE SEQUENCE</scope>
    <source>
        <strain evidence="10">I2M02</strain>
    </source>
</reference>
<evidence type="ECO:0000256" key="2">
    <source>
        <dbReference type="ARBA" id="ARBA00022840"/>
    </source>
</evidence>
<dbReference type="AlphaFoldDB" id="A0AAW7XNW3"/>
<dbReference type="SMART" id="SM00448">
    <property type="entry name" value="REC"/>
    <property type="match status" value="1"/>
</dbReference>
<keyword evidence="6" id="KW-0804">Transcription</keyword>
<name>A0AAW7XNW3_9RHOB</name>
<evidence type="ECO:0000256" key="4">
    <source>
        <dbReference type="ARBA" id="ARBA00023015"/>
    </source>
</evidence>
<dbReference type="Pfam" id="PF02954">
    <property type="entry name" value="HTH_8"/>
    <property type="match status" value="1"/>
</dbReference>
<dbReference type="InterPro" id="IPR027417">
    <property type="entry name" value="P-loop_NTPase"/>
</dbReference>
<gene>
    <name evidence="10" type="ORF">Q4494_02920</name>
</gene>
<evidence type="ECO:0000256" key="3">
    <source>
        <dbReference type="ARBA" id="ARBA00023012"/>
    </source>
</evidence>
<dbReference type="PROSITE" id="PS50110">
    <property type="entry name" value="RESPONSE_REGULATORY"/>
    <property type="match status" value="1"/>
</dbReference>
<dbReference type="InterPro" id="IPR001789">
    <property type="entry name" value="Sig_transdc_resp-reg_receiver"/>
</dbReference>
<dbReference type="Gene3D" id="1.10.10.60">
    <property type="entry name" value="Homeodomain-like"/>
    <property type="match status" value="1"/>
</dbReference>
<evidence type="ECO:0000256" key="5">
    <source>
        <dbReference type="ARBA" id="ARBA00023125"/>
    </source>
</evidence>
<dbReference type="GO" id="GO:0000160">
    <property type="term" value="P:phosphorelay signal transduction system"/>
    <property type="evidence" value="ECO:0007669"/>
    <property type="project" value="UniProtKB-KW"/>
</dbReference>
<sequence>MASRPAFGQTGGQGLIMANSLPTILLVDDEEHSLAAMRMALEDEFDILTALNAGDARELMEEHFVQVIFCDHRMPGTTGVEFLTEVRERWPETVRIIITGYTETGDMISAINDAGIYQFLTKPWHPDHLMMVAKNATDLFRLTRDYDRMSLEMRYLSCSVEAKLEEQRKALREGMGFETVLRAANSPLNAVIEQARQFATFDVPVMITGETGTGKRNLARAMHYSSLRSDKPYFEFDCASVDDDILEIELFGARRGALSGITSHKTGLFQKADRGTLYLSGVCSLSARLQLLLLRAARDGAFRPVGSHEMRHAQVRLLTGTERDLRIEVAEGRFNAELYFALSKAGLTVPPLRERQGDLPVLAQTFLFEMAEQHGKPVSGLSDDALQFLSEYDWPGNMRELENEVLRMLIFSQDALLGPELISRHILQAIPTKDVEPETAVDRVLIGTGTLKDRVEQIEMRILRETLTRLKWNKSRAAAELGLSRVGLRAKVERYGLVERKRHDDATTSEEK</sequence>
<dbReference type="PROSITE" id="PS50045">
    <property type="entry name" value="SIGMA54_INTERACT_4"/>
    <property type="match status" value="1"/>
</dbReference>
<dbReference type="PROSITE" id="PS00675">
    <property type="entry name" value="SIGMA54_INTERACT_1"/>
    <property type="match status" value="1"/>
</dbReference>
<feature type="domain" description="Sigma-54 factor interaction" evidence="8">
    <location>
        <begin position="181"/>
        <end position="410"/>
    </location>
</feature>
<keyword evidence="4" id="KW-0805">Transcription regulation</keyword>
<dbReference type="SUPFAM" id="SSF52172">
    <property type="entry name" value="CheY-like"/>
    <property type="match status" value="1"/>
</dbReference>
<proteinExistence type="predicted"/>
<feature type="modified residue" description="4-aspartylphosphate" evidence="7">
    <location>
        <position position="71"/>
    </location>
</feature>
<keyword evidence="2" id="KW-0067">ATP-binding</keyword>
<keyword evidence="5" id="KW-0238">DNA-binding</keyword>
<dbReference type="CDD" id="cd00009">
    <property type="entry name" value="AAA"/>
    <property type="match status" value="1"/>
</dbReference>
<evidence type="ECO:0000256" key="7">
    <source>
        <dbReference type="PROSITE-ProRule" id="PRU00169"/>
    </source>
</evidence>
<dbReference type="InterPro" id="IPR009057">
    <property type="entry name" value="Homeodomain-like_sf"/>
</dbReference>
<dbReference type="PANTHER" id="PTHR32071">
    <property type="entry name" value="TRANSCRIPTIONAL REGULATORY PROTEIN"/>
    <property type="match status" value="1"/>
</dbReference>
<evidence type="ECO:0000256" key="1">
    <source>
        <dbReference type="ARBA" id="ARBA00022741"/>
    </source>
</evidence>
<dbReference type="InterPro" id="IPR002078">
    <property type="entry name" value="Sigma_54_int"/>
</dbReference>
<evidence type="ECO:0000259" key="9">
    <source>
        <dbReference type="PROSITE" id="PS50110"/>
    </source>
</evidence>
<dbReference type="PROSITE" id="PS00688">
    <property type="entry name" value="SIGMA54_INTERACT_3"/>
    <property type="match status" value="1"/>
</dbReference>
<dbReference type="GO" id="GO:0006355">
    <property type="term" value="P:regulation of DNA-templated transcription"/>
    <property type="evidence" value="ECO:0007669"/>
    <property type="project" value="InterPro"/>
</dbReference>
<dbReference type="RefSeq" id="WP_303494138.1">
    <property type="nucleotide sequence ID" value="NZ_JAUOPJ010000002.1"/>
</dbReference>
<dbReference type="InterPro" id="IPR025662">
    <property type="entry name" value="Sigma_54_int_dom_ATP-bd_1"/>
</dbReference>
<dbReference type="Gene3D" id="3.40.50.2300">
    <property type="match status" value="1"/>
</dbReference>
<dbReference type="InterPro" id="IPR058031">
    <property type="entry name" value="AAA_lid_NorR"/>
</dbReference>
<evidence type="ECO:0000313" key="10">
    <source>
        <dbReference type="EMBL" id="MDO6456017.1"/>
    </source>
</evidence>
<evidence type="ECO:0000256" key="6">
    <source>
        <dbReference type="ARBA" id="ARBA00023163"/>
    </source>
</evidence>
<organism evidence="10 11">
    <name type="scientific">Celeribacter halophilus</name>
    <dbReference type="NCBI Taxonomy" id="576117"/>
    <lineage>
        <taxon>Bacteria</taxon>
        <taxon>Pseudomonadati</taxon>
        <taxon>Pseudomonadota</taxon>
        <taxon>Alphaproteobacteria</taxon>
        <taxon>Rhodobacterales</taxon>
        <taxon>Roseobacteraceae</taxon>
        <taxon>Celeribacter</taxon>
    </lineage>
</organism>
<feature type="domain" description="Response regulatory" evidence="9">
    <location>
        <begin position="23"/>
        <end position="137"/>
    </location>
</feature>
<comment type="caution">
    <text evidence="10">The sequence shown here is derived from an EMBL/GenBank/DDBJ whole genome shotgun (WGS) entry which is preliminary data.</text>
</comment>
<evidence type="ECO:0000313" key="11">
    <source>
        <dbReference type="Proteomes" id="UP001169823"/>
    </source>
</evidence>
<evidence type="ECO:0000259" key="8">
    <source>
        <dbReference type="PROSITE" id="PS50045"/>
    </source>
</evidence>
<keyword evidence="7" id="KW-0597">Phosphoprotein</keyword>
<dbReference type="SUPFAM" id="SSF46689">
    <property type="entry name" value="Homeodomain-like"/>
    <property type="match status" value="1"/>
</dbReference>
<dbReference type="Gene3D" id="3.40.50.300">
    <property type="entry name" value="P-loop containing nucleotide triphosphate hydrolases"/>
    <property type="match status" value="1"/>
</dbReference>
<dbReference type="EMBL" id="JAUOPJ010000002">
    <property type="protein sequence ID" value="MDO6456017.1"/>
    <property type="molecule type" value="Genomic_DNA"/>
</dbReference>
<dbReference type="InterPro" id="IPR025944">
    <property type="entry name" value="Sigma_54_int_dom_CS"/>
</dbReference>
<keyword evidence="1" id="KW-0547">Nucleotide-binding</keyword>
<dbReference type="GO" id="GO:0043565">
    <property type="term" value="F:sequence-specific DNA binding"/>
    <property type="evidence" value="ECO:0007669"/>
    <property type="project" value="InterPro"/>
</dbReference>
<dbReference type="SUPFAM" id="SSF52540">
    <property type="entry name" value="P-loop containing nucleoside triphosphate hydrolases"/>
    <property type="match status" value="1"/>
</dbReference>
<accession>A0AAW7XNW3</accession>
<dbReference type="InterPro" id="IPR002197">
    <property type="entry name" value="HTH_Fis"/>
</dbReference>
<dbReference type="GO" id="GO:0005524">
    <property type="term" value="F:ATP binding"/>
    <property type="evidence" value="ECO:0007669"/>
    <property type="project" value="UniProtKB-KW"/>
</dbReference>
<dbReference type="InterPro" id="IPR011006">
    <property type="entry name" value="CheY-like_superfamily"/>
</dbReference>
<dbReference type="Gene3D" id="1.10.8.60">
    <property type="match status" value="1"/>
</dbReference>
<keyword evidence="3" id="KW-0902">Two-component regulatory system</keyword>
<dbReference type="PRINTS" id="PR01590">
    <property type="entry name" value="HTHFIS"/>
</dbReference>
<dbReference type="Pfam" id="PF25601">
    <property type="entry name" value="AAA_lid_14"/>
    <property type="match status" value="1"/>
</dbReference>
<dbReference type="Pfam" id="PF00158">
    <property type="entry name" value="Sigma54_activat"/>
    <property type="match status" value="1"/>
</dbReference>
<dbReference type="Proteomes" id="UP001169823">
    <property type="component" value="Unassembled WGS sequence"/>
</dbReference>
<dbReference type="PANTHER" id="PTHR32071:SF117">
    <property type="entry name" value="PTS-DEPENDENT DIHYDROXYACETONE KINASE OPERON REGULATORY PROTEIN-RELATED"/>
    <property type="match status" value="1"/>
</dbReference>
<protein>
    <submittedName>
        <fullName evidence="10">Sigma-54 dependent transcriptional regulator</fullName>
    </submittedName>
</protein>